<dbReference type="InterPro" id="IPR036390">
    <property type="entry name" value="WH_DNA-bd_sf"/>
</dbReference>
<keyword evidence="6" id="KW-1185">Reference proteome</keyword>
<dbReference type="InterPro" id="IPR036388">
    <property type="entry name" value="WH-like_DNA-bd_sf"/>
</dbReference>
<accession>A0ABS5DY64</accession>
<dbReference type="Gene3D" id="1.10.10.10">
    <property type="entry name" value="Winged helix-like DNA-binding domain superfamily/Winged helix DNA-binding domain"/>
    <property type="match status" value="1"/>
</dbReference>
<evidence type="ECO:0000256" key="3">
    <source>
        <dbReference type="ARBA" id="ARBA00023163"/>
    </source>
</evidence>
<reference evidence="5 6" key="1">
    <citation type="submission" date="2021-04" db="EMBL/GenBank/DDBJ databases">
        <title>The genome sequence of type strain Ideonella paludis KCTC 32238.</title>
        <authorList>
            <person name="Liu Y."/>
        </authorList>
    </citation>
    <scope>NUCLEOTIDE SEQUENCE [LARGE SCALE GENOMIC DNA]</scope>
    <source>
        <strain evidence="5 6">KCTC 32238</strain>
    </source>
</reference>
<dbReference type="InterPro" id="IPR011663">
    <property type="entry name" value="UTRA"/>
</dbReference>
<evidence type="ECO:0000259" key="4">
    <source>
        <dbReference type="PROSITE" id="PS50949"/>
    </source>
</evidence>
<dbReference type="Gene3D" id="3.40.1410.10">
    <property type="entry name" value="Chorismate lyase-like"/>
    <property type="match status" value="1"/>
</dbReference>
<dbReference type="PANTHER" id="PTHR44846">
    <property type="entry name" value="MANNOSYL-D-GLYCERATE TRANSPORT/METABOLISM SYSTEM REPRESSOR MNGR-RELATED"/>
    <property type="match status" value="1"/>
</dbReference>
<dbReference type="Proteomes" id="UP000672097">
    <property type="component" value="Unassembled WGS sequence"/>
</dbReference>
<evidence type="ECO:0000256" key="1">
    <source>
        <dbReference type="ARBA" id="ARBA00023015"/>
    </source>
</evidence>
<dbReference type="Pfam" id="PF07702">
    <property type="entry name" value="UTRA"/>
    <property type="match status" value="1"/>
</dbReference>
<keyword evidence="1" id="KW-0805">Transcription regulation</keyword>
<keyword evidence="3" id="KW-0804">Transcription</keyword>
<feature type="domain" description="HTH gntR-type" evidence="4">
    <location>
        <begin position="16"/>
        <end position="84"/>
    </location>
</feature>
<sequence length="249" mass="26849">MSTILPFQAVTHEPGQSRYAALAAALKARIVRGEWPPGSAIPAEQSLADQHGVALGTMRRALELLSEQGFLDRQHGRGTFVKPGLSGAPMFRFFRFGEGGDTPPQSSILARQTQAAKAEVAAALGLGPGEPVLHLKRLRSVAGQACLLEDIWLPLPLFEPLLSPEHPTADWGDLLYPLFGQRCGVHVHRAVDSISFGQLSASAARALKLPAGHPCARVSRQAFDMSGRCIEWRHTVGDAHAFHYTVSIV</sequence>
<dbReference type="PANTHER" id="PTHR44846:SF1">
    <property type="entry name" value="MANNOSYL-D-GLYCERATE TRANSPORT_METABOLISM SYSTEM REPRESSOR MNGR-RELATED"/>
    <property type="match status" value="1"/>
</dbReference>
<proteinExistence type="predicted"/>
<dbReference type="RefSeq" id="WP_210809399.1">
    <property type="nucleotide sequence ID" value="NZ_JAGQDG010000004.1"/>
</dbReference>
<evidence type="ECO:0000313" key="6">
    <source>
        <dbReference type="Proteomes" id="UP000672097"/>
    </source>
</evidence>
<protein>
    <submittedName>
        <fullName evidence="5">GntR family transcriptional regulator</fullName>
    </submittedName>
</protein>
<dbReference type="EMBL" id="JAGQDG010000004">
    <property type="protein sequence ID" value="MBQ0936091.1"/>
    <property type="molecule type" value="Genomic_DNA"/>
</dbReference>
<dbReference type="InterPro" id="IPR000524">
    <property type="entry name" value="Tscrpt_reg_HTH_GntR"/>
</dbReference>
<evidence type="ECO:0000256" key="2">
    <source>
        <dbReference type="ARBA" id="ARBA00023125"/>
    </source>
</evidence>
<organism evidence="5 6">
    <name type="scientific">Ideonella paludis</name>
    <dbReference type="NCBI Taxonomy" id="1233411"/>
    <lineage>
        <taxon>Bacteria</taxon>
        <taxon>Pseudomonadati</taxon>
        <taxon>Pseudomonadota</taxon>
        <taxon>Betaproteobacteria</taxon>
        <taxon>Burkholderiales</taxon>
        <taxon>Sphaerotilaceae</taxon>
        <taxon>Ideonella</taxon>
    </lineage>
</organism>
<dbReference type="CDD" id="cd07377">
    <property type="entry name" value="WHTH_GntR"/>
    <property type="match status" value="1"/>
</dbReference>
<dbReference type="SMART" id="SM00866">
    <property type="entry name" value="UTRA"/>
    <property type="match status" value="1"/>
</dbReference>
<name>A0ABS5DY64_9BURK</name>
<comment type="caution">
    <text evidence="5">The sequence shown here is derived from an EMBL/GenBank/DDBJ whole genome shotgun (WGS) entry which is preliminary data.</text>
</comment>
<dbReference type="SUPFAM" id="SSF64288">
    <property type="entry name" value="Chorismate lyase-like"/>
    <property type="match status" value="1"/>
</dbReference>
<dbReference type="SMART" id="SM00345">
    <property type="entry name" value="HTH_GNTR"/>
    <property type="match status" value="1"/>
</dbReference>
<dbReference type="Pfam" id="PF00392">
    <property type="entry name" value="GntR"/>
    <property type="match status" value="1"/>
</dbReference>
<evidence type="ECO:0000313" key="5">
    <source>
        <dbReference type="EMBL" id="MBQ0936091.1"/>
    </source>
</evidence>
<dbReference type="PROSITE" id="PS50949">
    <property type="entry name" value="HTH_GNTR"/>
    <property type="match status" value="1"/>
</dbReference>
<dbReference type="InterPro" id="IPR050679">
    <property type="entry name" value="Bact_HTH_transcr_reg"/>
</dbReference>
<dbReference type="SUPFAM" id="SSF46785">
    <property type="entry name" value="Winged helix' DNA-binding domain"/>
    <property type="match status" value="1"/>
</dbReference>
<dbReference type="InterPro" id="IPR028978">
    <property type="entry name" value="Chorismate_lyase_/UTRA_dom_sf"/>
</dbReference>
<keyword evidence="2" id="KW-0238">DNA-binding</keyword>
<gene>
    <name evidence="5" type="ORF">KAK11_12200</name>
</gene>